<keyword evidence="2" id="KW-1133">Transmembrane helix</keyword>
<dbReference type="eggNOG" id="COG3209">
    <property type="taxonomic scope" value="Bacteria"/>
</dbReference>
<accession>D5BHC4</accession>
<dbReference type="InterPro" id="IPR056823">
    <property type="entry name" value="TEN-like_YD-shell"/>
</dbReference>
<feature type="transmembrane region" description="Helical" evidence="2">
    <location>
        <begin position="169"/>
        <end position="189"/>
    </location>
</feature>
<dbReference type="PANTHER" id="PTHR32305">
    <property type="match status" value="1"/>
</dbReference>
<dbReference type="EMBL" id="CP001650">
    <property type="protein sequence ID" value="ADF53322.1"/>
    <property type="molecule type" value="Genomic_DNA"/>
</dbReference>
<dbReference type="InterPro" id="IPR022385">
    <property type="entry name" value="Rhs_assc_core"/>
</dbReference>
<keyword evidence="5" id="KW-1185">Reference proteome</keyword>
<feature type="transmembrane region" description="Helical" evidence="2">
    <location>
        <begin position="145"/>
        <end position="163"/>
    </location>
</feature>
<dbReference type="Pfam" id="PF25023">
    <property type="entry name" value="TEN_YD-shell"/>
    <property type="match status" value="1"/>
</dbReference>
<proteinExistence type="predicted"/>
<dbReference type="HOGENOM" id="CLU_586425_0_0_10"/>
<evidence type="ECO:0000256" key="1">
    <source>
        <dbReference type="ARBA" id="ARBA00022737"/>
    </source>
</evidence>
<dbReference type="InterPro" id="IPR050708">
    <property type="entry name" value="T6SS_VgrG/RHS"/>
</dbReference>
<evidence type="ECO:0000313" key="4">
    <source>
        <dbReference type="EMBL" id="ADF53322.1"/>
    </source>
</evidence>
<protein>
    <submittedName>
        <fullName evidence="4">Rhs family protein</fullName>
    </submittedName>
</protein>
<dbReference type="AlphaFoldDB" id="D5BHC4"/>
<reference evidence="4 5" key="1">
    <citation type="journal article" date="2010" name="BMC Genomics">
        <title>The complete genome of Zunongwangia profunda SM-A87 reveals its adaptation to the deep-sea environment and ecological role in sedimentary organic nitrogen degradation.</title>
        <authorList>
            <person name="Qin Q.L."/>
            <person name="Zhang X.Y."/>
            <person name="Wang X.M."/>
            <person name="Liu G.M."/>
            <person name="Chen X.L."/>
            <person name="Xie B.B."/>
            <person name="Dang H.Y."/>
            <person name="Zhou B.C."/>
            <person name="Yu J."/>
            <person name="Zhang Y.Z."/>
        </authorList>
    </citation>
    <scope>NUCLEOTIDE SEQUENCE [LARGE SCALE GENOMIC DNA]</scope>
    <source>
        <strain evidence="5">DSM 18752 / CCTCC AB 206139 / SM-A87</strain>
    </source>
</reference>
<dbReference type="Gene3D" id="2.180.10.10">
    <property type="entry name" value="RHS repeat-associated core"/>
    <property type="match status" value="1"/>
</dbReference>
<keyword evidence="1" id="KW-0677">Repeat</keyword>
<dbReference type="KEGG" id="zpr:ZPR_3003"/>
<evidence type="ECO:0000313" key="5">
    <source>
        <dbReference type="Proteomes" id="UP000001654"/>
    </source>
</evidence>
<sequence>MIFHEEKGSSTVSNYFYLHRDYLGSILSITDSNGNFKEKRHFDAWGKIVKLTDGNNNNLTSFNILDRGYTGHEHLLGVGIIHMNGRLYDAMLHRFLSPDNYMQDPSNPLNFNRYSYVLNNPLKYIDPSGELFEEIGRWIKKNAKIITFVATVAVAVVATVATAGMASPLLASVIVGGAAGFTAGAVGTWTTGGSFWDGVGNGLIQGGIGAAAGAAGPWAGGWASKHVSQVVINGIRVNGAAIKGFFGGAIGGGFGGFASGTTAGLLSGEKFSDAIAMGAKSAMYGAALGAAAGTAQGFRYAKDNNLNPWNGDLKGASGSKYAFGLKNVVSKFADDMVVIHLMKDPNWKSSFIKAINDPNNELHFNLNGIDSKPMQMIMSPGRSGINWEMNALYQNSAAFERTIFHYGGNTYKGFDVFKITL</sequence>
<organism evidence="4 5">
    <name type="scientific">Zunongwangia profunda (strain DSM 18752 / CCTCC AB 206139 / SM-A87)</name>
    <name type="common">Wangia profunda</name>
    <dbReference type="NCBI Taxonomy" id="655815"/>
    <lineage>
        <taxon>Bacteria</taxon>
        <taxon>Pseudomonadati</taxon>
        <taxon>Bacteroidota</taxon>
        <taxon>Flavobacteriia</taxon>
        <taxon>Flavobacteriales</taxon>
        <taxon>Flavobacteriaceae</taxon>
        <taxon>Zunongwangia</taxon>
    </lineage>
</organism>
<keyword evidence="2" id="KW-0472">Membrane</keyword>
<dbReference type="Proteomes" id="UP000001654">
    <property type="component" value="Chromosome"/>
</dbReference>
<dbReference type="STRING" id="655815.ZPR_3003"/>
<dbReference type="NCBIfam" id="TIGR03696">
    <property type="entry name" value="Rhs_assc_core"/>
    <property type="match status" value="1"/>
</dbReference>
<dbReference type="RefSeq" id="WP_013072419.1">
    <property type="nucleotide sequence ID" value="NC_014041.1"/>
</dbReference>
<name>D5BHC4_ZUNPS</name>
<dbReference type="PANTHER" id="PTHR32305:SF17">
    <property type="entry name" value="TRNA NUCLEASE WAPA"/>
    <property type="match status" value="1"/>
</dbReference>
<evidence type="ECO:0000256" key="2">
    <source>
        <dbReference type="SAM" id="Phobius"/>
    </source>
</evidence>
<feature type="domain" description="Teneurin-like YD-shell" evidence="3">
    <location>
        <begin position="14"/>
        <end position="121"/>
    </location>
</feature>
<keyword evidence="2" id="KW-0812">Transmembrane</keyword>
<evidence type="ECO:0000259" key="3">
    <source>
        <dbReference type="Pfam" id="PF25023"/>
    </source>
</evidence>
<gene>
    <name evidence="4" type="ordered locus">ZPR_3003</name>
</gene>